<gene>
    <name evidence="1" type="ORF">CFP56_031480</name>
</gene>
<name>A0AAW0LT63_QUESU</name>
<reference evidence="1 2" key="1">
    <citation type="journal article" date="2018" name="Sci. Data">
        <title>The draft genome sequence of cork oak.</title>
        <authorList>
            <person name="Ramos A.M."/>
            <person name="Usie A."/>
            <person name="Barbosa P."/>
            <person name="Barros P.M."/>
            <person name="Capote T."/>
            <person name="Chaves I."/>
            <person name="Simoes F."/>
            <person name="Abreu I."/>
            <person name="Carrasquinho I."/>
            <person name="Faro C."/>
            <person name="Guimaraes J.B."/>
            <person name="Mendonca D."/>
            <person name="Nobrega F."/>
            <person name="Rodrigues L."/>
            <person name="Saibo N.J.M."/>
            <person name="Varela M.C."/>
            <person name="Egas C."/>
            <person name="Matos J."/>
            <person name="Miguel C.M."/>
            <person name="Oliveira M.M."/>
            <person name="Ricardo C.P."/>
            <person name="Goncalves S."/>
        </authorList>
    </citation>
    <scope>NUCLEOTIDE SEQUENCE [LARGE SCALE GENOMIC DNA]</scope>
    <source>
        <strain evidence="2">cv. HL8</strain>
    </source>
</reference>
<dbReference type="AlphaFoldDB" id="A0AAW0LT63"/>
<organism evidence="1 2">
    <name type="scientific">Quercus suber</name>
    <name type="common">Cork oak</name>
    <dbReference type="NCBI Taxonomy" id="58331"/>
    <lineage>
        <taxon>Eukaryota</taxon>
        <taxon>Viridiplantae</taxon>
        <taxon>Streptophyta</taxon>
        <taxon>Embryophyta</taxon>
        <taxon>Tracheophyta</taxon>
        <taxon>Spermatophyta</taxon>
        <taxon>Magnoliopsida</taxon>
        <taxon>eudicotyledons</taxon>
        <taxon>Gunneridae</taxon>
        <taxon>Pentapetalae</taxon>
        <taxon>rosids</taxon>
        <taxon>fabids</taxon>
        <taxon>Fagales</taxon>
        <taxon>Fagaceae</taxon>
        <taxon>Quercus</taxon>
    </lineage>
</organism>
<dbReference type="Proteomes" id="UP000237347">
    <property type="component" value="Unassembled WGS sequence"/>
</dbReference>
<protein>
    <submittedName>
        <fullName evidence="1">Uncharacterized protein</fullName>
    </submittedName>
</protein>
<keyword evidence="2" id="KW-1185">Reference proteome</keyword>
<accession>A0AAW0LT63</accession>
<sequence>MDERIVPKEVCISLPPAVNSDGAWTNMTAPLTEFSLPLLQTQMVAIFTTTQISHLVFRNFGLPKFVSEMIFFGLKSHTKNL</sequence>
<evidence type="ECO:0000313" key="1">
    <source>
        <dbReference type="EMBL" id="KAK7854630.1"/>
    </source>
</evidence>
<comment type="caution">
    <text evidence="1">The sequence shown here is derived from an EMBL/GenBank/DDBJ whole genome shotgun (WGS) entry which is preliminary data.</text>
</comment>
<dbReference type="EMBL" id="PKMF04000053">
    <property type="protein sequence ID" value="KAK7854630.1"/>
    <property type="molecule type" value="Genomic_DNA"/>
</dbReference>
<evidence type="ECO:0000313" key="2">
    <source>
        <dbReference type="Proteomes" id="UP000237347"/>
    </source>
</evidence>
<proteinExistence type="predicted"/>